<evidence type="ECO:0000313" key="4">
    <source>
        <dbReference type="Proteomes" id="UP000605846"/>
    </source>
</evidence>
<accession>A0A8H7BR72</accession>
<keyword evidence="2" id="KW-0812">Transmembrane</keyword>
<evidence type="ECO:0000313" key="3">
    <source>
        <dbReference type="EMBL" id="KAF7725499.1"/>
    </source>
</evidence>
<proteinExistence type="predicted"/>
<protein>
    <submittedName>
        <fullName evidence="3">Uncharacterized protein</fullName>
    </submittedName>
</protein>
<organism evidence="3 4">
    <name type="scientific">Apophysomyces ossiformis</name>
    <dbReference type="NCBI Taxonomy" id="679940"/>
    <lineage>
        <taxon>Eukaryota</taxon>
        <taxon>Fungi</taxon>
        <taxon>Fungi incertae sedis</taxon>
        <taxon>Mucoromycota</taxon>
        <taxon>Mucoromycotina</taxon>
        <taxon>Mucoromycetes</taxon>
        <taxon>Mucorales</taxon>
        <taxon>Mucorineae</taxon>
        <taxon>Mucoraceae</taxon>
        <taxon>Apophysomyces</taxon>
    </lineage>
</organism>
<sequence length="217" mass="24528">MNVPDSELNKTTSISTISSEDVSRSGSSISYPNGHVELENSAILFPIDEKDCRSWESHFAPRYSFEHQHDSIIRTYSNDSFITYSDISTPVLPRIADHAKASLCKENGQMEILPCPSAQVTRPRIDGEDKFVDRYELLNSLRSQSVLKEYKSGVSNKQNTKARWQRRMGQIASQAKARKLEMVESGQDMAAQRSFFCFILGFLFPPLWIAGALRNPS</sequence>
<gene>
    <name evidence="3" type="ORF">EC973_009599</name>
</gene>
<keyword evidence="2" id="KW-0472">Membrane</keyword>
<keyword evidence="4" id="KW-1185">Reference proteome</keyword>
<dbReference type="OrthoDB" id="28975at2759"/>
<evidence type="ECO:0000256" key="1">
    <source>
        <dbReference type="SAM" id="MobiDB-lite"/>
    </source>
</evidence>
<feature type="compositionally biased region" description="Polar residues" evidence="1">
    <location>
        <begin position="9"/>
        <end position="28"/>
    </location>
</feature>
<keyword evidence="2" id="KW-1133">Transmembrane helix</keyword>
<reference evidence="3" key="1">
    <citation type="submission" date="2020-01" db="EMBL/GenBank/DDBJ databases">
        <title>Genome Sequencing of Three Apophysomyces-Like Fungal Strains Confirms a Novel Fungal Genus in the Mucoromycota with divergent Burkholderia-like Endosymbiotic Bacteria.</title>
        <authorList>
            <person name="Stajich J.E."/>
            <person name="Macias A.M."/>
            <person name="Carter-House D."/>
            <person name="Lovett B."/>
            <person name="Kasson L.R."/>
            <person name="Berry K."/>
            <person name="Grigoriev I."/>
            <person name="Chang Y."/>
            <person name="Spatafora J."/>
            <person name="Kasson M.T."/>
        </authorList>
    </citation>
    <scope>NUCLEOTIDE SEQUENCE</scope>
    <source>
        <strain evidence="3">NRRL A-21654</strain>
    </source>
</reference>
<dbReference type="Proteomes" id="UP000605846">
    <property type="component" value="Unassembled WGS sequence"/>
</dbReference>
<name>A0A8H7BR72_9FUNG</name>
<feature type="region of interest" description="Disordered" evidence="1">
    <location>
        <begin position="1"/>
        <end position="28"/>
    </location>
</feature>
<dbReference type="AlphaFoldDB" id="A0A8H7BR72"/>
<comment type="caution">
    <text evidence="3">The sequence shown here is derived from an EMBL/GenBank/DDBJ whole genome shotgun (WGS) entry which is preliminary data.</text>
</comment>
<feature type="non-terminal residue" evidence="3">
    <location>
        <position position="217"/>
    </location>
</feature>
<feature type="transmembrane region" description="Helical" evidence="2">
    <location>
        <begin position="195"/>
        <end position="213"/>
    </location>
</feature>
<dbReference type="EMBL" id="JABAYA010000096">
    <property type="protein sequence ID" value="KAF7725499.1"/>
    <property type="molecule type" value="Genomic_DNA"/>
</dbReference>
<evidence type="ECO:0000256" key="2">
    <source>
        <dbReference type="SAM" id="Phobius"/>
    </source>
</evidence>